<accession>A0A8G2F0X2</accession>
<evidence type="ECO:0000256" key="1">
    <source>
        <dbReference type="SAM" id="MobiDB-lite"/>
    </source>
</evidence>
<protein>
    <recommendedName>
        <fullName evidence="4">DUF3486 family protein</fullName>
    </recommendedName>
</protein>
<sequence>MRKRGPKSKIEKLDPAIKAEIDRLLRDEGRTIDDVVEFLQTLKLDDSPSRGSVARYSASASKIRGDMDRLNSVTAQLSKEFGDQDNDVARFLVQIAQSIAFKVMDEKDGYGVQEFMYLMKGLKDMSAARKATLDAEEKILAKLKREAAKLFDQAQRDAQSAGEGKGLSAERLAQLRR</sequence>
<evidence type="ECO:0008006" key="4">
    <source>
        <dbReference type="Google" id="ProtNLM"/>
    </source>
</evidence>
<gene>
    <name evidence="2" type="ORF">SAMN05660686_05066</name>
</gene>
<dbReference type="Pfam" id="PF11985">
    <property type="entry name" value="Phage_Mu_Gp27"/>
    <property type="match status" value="1"/>
</dbReference>
<dbReference type="RefSeq" id="WP_093154867.1">
    <property type="nucleotide sequence ID" value="NZ_FNBW01000045.1"/>
</dbReference>
<reference evidence="2 3" key="1">
    <citation type="submission" date="2016-10" db="EMBL/GenBank/DDBJ databases">
        <authorList>
            <person name="Varghese N."/>
            <person name="Submissions S."/>
        </authorList>
    </citation>
    <scope>NUCLEOTIDE SEQUENCE [LARGE SCALE GENOMIC DNA]</scope>
    <source>
        <strain evidence="2 3">DSM 18839</strain>
    </source>
</reference>
<feature type="region of interest" description="Disordered" evidence="1">
    <location>
        <begin position="154"/>
        <end position="177"/>
    </location>
</feature>
<dbReference type="Proteomes" id="UP000198615">
    <property type="component" value="Unassembled WGS sequence"/>
</dbReference>
<evidence type="ECO:0000313" key="2">
    <source>
        <dbReference type="EMBL" id="SDG62756.1"/>
    </source>
</evidence>
<feature type="non-terminal residue" evidence="2">
    <location>
        <position position="177"/>
    </location>
</feature>
<dbReference type="EMBL" id="FNBW01000045">
    <property type="protein sequence ID" value="SDG62756.1"/>
    <property type="molecule type" value="Genomic_DNA"/>
</dbReference>
<evidence type="ECO:0000313" key="3">
    <source>
        <dbReference type="Proteomes" id="UP000198615"/>
    </source>
</evidence>
<proteinExistence type="predicted"/>
<comment type="caution">
    <text evidence="2">The sequence shown here is derived from an EMBL/GenBank/DDBJ whole genome shotgun (WGS) entry which is preliminary data.</text>
</comment>
<keyword evidence="3" id="KW-1185">Reference proteome</keyword>
<name>A0A8G2F0X2_9PROT</name>
<dbReference type="InterPro" id="IPR021874">
    <property type="entry name" value="Phage_Mu_Gp27"/>
</dbReference>
<organism evidence="2 3">
    <name type="scientific">Thalassobaculum litoreum DSM 18839</name>
    <dbReference type="NCBI Taxonomy" id="1123362"/>
    <lineage>
        <taxon>Bacteria</taxon>
        <taxon>Pseudomonadati</taxon>
        <taxon>Pseudomonadota</taxon>
        <taxon>Alphaproteobacteria</taxon>
        <taxon>Rhodospirillales</taxon>
        <taxon>Thalassobaculaceae</taxon>
        <taxon>Thalassobaculum</taxon>
    </lineage>
</organism>
<dbReference type="AlphaFoldDB" id="A0A8G2F0X2"/>